<feature type="transmembrane region" description="Helical" evidence="6">
    <location>
        <begin position="836"/>
        <end position="855"/>
    </location>
</feature>
<keyword evidence="2" id="KW-1003">Cell membrane</keyword>
<feature type="transmembrane region" description="Helical" evidence="6">
    <location>
        <begin position="457"/>
        <end position="480"/>
    </location>
</feature>
<dbReference type="InterPro" id="IPR003838">
    <property type="entry name" value="ABC3_permease_C"/>
</dbReference>
<dbReference type="InterPro" id="IPR050250">
    <property type="entry name" value="Macrolide_Exporter_MacB"/>
</dbReference>
<proteinExistence type="predicted"/>
<evidence type="ECO:0000259" key="7">
    <source>
        <dbReference type="Pfam" id="PF02687"/>
    </source>
</evidence>
<feature type="transmembrane region" description="Helical" evidence="6">
    <location>
        <begin position="500"/>
        <end position="524"/>
    </location>
</feature>
<keyword evidence="3 6" id="KW-0812">Transmembrane</keyword>
<evidence type="ECO:0000256" key="2">
    <source>
        <dbReference type="ARBA" id="ARBA00022475"/>
    </source>
</evidence>
<sequence>MKPKRTDPQPPRPFLRFFRWFCHPDYMEDIEGDLRERFEKRLKHSSVGRAKWEFVKDVIKLLKPGLIRPVTLHYPTICSGMFKNYLKVAYRIFNREKLYGFINVSGLTMGFACCLMIFLFIRDELRYDDFHQDGDRIYRVASAYMRQGKWEPYSSNSWRTGELIQANFGEIEQLVRIRDSEEIFSYGDKHIYEKRVATVDENFFEIFSFPLIRGSREEALKGPNKVVISSSTAAKYFGKDEPIGKVFDVRDGAFQLEVSGVMEDMPPNSHFHFDFLISGETLRQMAPPQLFTHVGWDSQYLYIKTAPGTDPETIASRFPDFINQNLDPFNSGNFKLFLQPLRSIHLHSDNGLEIEPNGSMHQVYIFSIIAVFILVIACVNYMNLTSSRSLRRAREVGMRKVLGAKRADLVGQFLSESFVITFLAICIAFVLTFLLLPEFNRFAGKEISRSVLFSAKVLYILLGALIVLGFFSGTYPSLVLSSFKPLNSMKGEASGKPLVLFRKGLVIFQFIIAIGLIASSAIVFKQWEFLKSKELGVNKEMLLSVPLQTMDRNQLDAFKHELASNAAVIKTGTANMKMPGWISNSTTYVAEDVEADEEEGKSMKIIRVDFDFLDVVEAEILQGRNFSKDFPSDPTSSIVLNEAAVAQLGWNDPLGKWMELNGQRFSVVGLVRDFHFESLHREIPPTIFILSSDWLNWVYARIDGQNVPATLAHIESVYSKFVTNREFSYSFMEEDIERQYVAEEKFTQIFTIFTFLAIVIACMGTFGLISFTTSRKSKEIGIRKVLGASVGSVTFLLIREYIILLLIASLVACPVAYYFISSWIENFIYRTTIGPWPFVLATMAAVLIAIATSGFRSLKAALANPVVSLRNE</sequence>
<keyword evidence="10" id="KW-1185">Reference proteome</keyword>
<evidence type="ECO:0000256" key="4">
    <source>
        <dbReference type="ARBA" id="ARBA00022989"/>
    </source>
</evidence>
<evidence type="ECO:0000313" key="10">
    <source>
        <dbReference type="Proteomes" id="UP001595818"/>
    </source>
</evidence>
<feature type="transmembrane region" description="Helical" evidence="6">
    <location>
        <begin position="418"/>
        <end position="436"/>
    </location>
</feature>
<dbReference type="PANTHER" id="PTHR30572:SF18">
    <property type="entry name" value="ABC-TYPE MACROLIDE FAMILY EXPORT SYSTEM PERMEASE COMPONENT 2"/>
    <property type="match status" value="1"/>
</dbReference>
<feature type="transmembrane region" description="Helical" evidence="6">
    <location>
        <begin position="803"/>
        <end position="824"/>
    </location>
</feature>
<comment type="subcellular location">
    <subcellularLocation>
        <location evidence="1">Cell membrane</location>
        <topology evidence="1">Multi-pass membrane protein</topology>
    </subcellularLocation>
</comment>
<accession>A0ABV9SVY3</accession>
<keyword evidence="4 6" id="KW-1133">Transmembrane helix</keyword>
<reference evidence="10" key="1">
    <citation type="journal article" date="2019" name="Int. J. Syst. Evol. Microbiol.">
        <title>The Global Catalogue of Microorganisms (GCM) 10K type strain sequencing project: providing services to taxonomists for standard genome sequencing and annotation.</title>
        <authorList>
            <consortium name="The Broad Institute Genomics Platform"/>
            <consortium name="The Broad Institute Genome Sequencing Center for Infectious Disease"/>
            <person name="Wu L."/>
            <person name="Ma J."/>
        </authorList>
    </citation>
    <scope>NUCLEOTIDE SEQUENCE [LARGE SCALE GENOMIC DNA]</scope>
    <source>
        <strain evidence="10">CGMCC 4.7466</strain>
    </source>
</reference>
<dbReference type="PANTHER" id="PTHR30572">
    <property type="entry name" value="MEMBRANE COMPONENT OF TRANSPORTER-RELATED"/>
    <property type="match status" value="1"/>
</dbReference>
<feature type="transmembrane region" description="Helical" evidence="6">
    <location>
        <begin position="98"/>
        <end position="121"/>
    </location>
</feature>
<protein>
    <submittedName>
        <fullName evidence="9">ABC transporter permease</fullName>
    </submittedName>
</protein>
<dbReference type="RefSeq" id="WP_377061149.1">
    <property type="nucleotide sequence ID" value="NZ_JBHSJJ010000001.1"/>
</dbReference>
<evidence type="ECO:0000256" key="5">
    <source>
        <dbReference type="ARBA" id="ARBA00023136"/>
    </source>
</evidence>
<feature type="domain" description="ABC3 transporter permease C-terminal" evidence="7">
    <location>
        <begin position="752"/>
        <end position="861"/>
    </location>
</feature>
<evidence type="ECO:0000256" key="1">
    <source>
        <dbReference type="ARBA" id="ARBA00004651"/>
    </source>
</evidence>
<comment type="caution">
    <text evidence="9">The sequence shown here is derived from an EMBL/GenBank/DDBJ whole genome shotgun (WGS) entry which is preliminary data.</text>
</comment>
<dbReference type="InterPro" id="IPR047699">
    <property type="entry name" value="Permease_put_prefix"/>
</dbReference>
<evidence type="ECO:0000259" key="8">
    <source>
        <dbReference type="Pfam" id="PF12704"/>
    </source>
</evidence>
<dbReference type="EMBL" id="JBHSJJ010000001">
    <property type="protein sequence ID" value="MFC4870532.1"/>
    <property type="molecule type" value="Genomic_DNA"/>
</dbReference>
<dbReference type="NCBIfam" id="NF038404">
    <property type="entry name" value="perm_prefix_2"/>
    <property type="match status" value="1"/>
</dbReference>
<dbReference type="Pfam" id="PF02687">
    <property type="entry name" value="FtsX"/>
    <property type="match status" value="2"/>
</dbReference>
<evidence type="ECO:0000313" key="9">
    <source>
        <dbReference type="EMBL" id="MFC4870532.1"/>
    </source>
</evidence>
<dbReference type="Proteomes" id="UP001595818">
    <property type="component" value="Unassembled WGS sequence"/>
</dbReference>
<evidence type="ECO:0000256" key="3">
    <source>
        <dbReference type="ARBA" id="ARBA00022692"/>
    </source>
</evidence>
<dbReference type="InterPro" id="IPR025857">
    <property type="entry name" value="MacB_PCD"/>
</dbReference>
<feature type="transmembrane region" description="Helical" evidence="6">
    <location>
        <begin position="749"/>
        <end position="769"/>
    </location>
</feature>
<feature type="domain" description="MacB-like periplasmic core" evidence="8">
    <location>
        <begin position="578"/>
        <end position="689"/>
    </location>
</feature>
<name>A0ABV9SVY3_9BACT</name>
<organism evidence="9 10">
    <name type="scientific">Negadavirga shengliensis</name>
    <dbReference type="NCBI Taxonomy" id="1389218"/>
    <lineage>
        <taxon>Bacteria</taxon>
        <taxon>Pseudomonadati</taxon>
        <taxon>Bacteroidota</taxon>
        <taxon>Cytophagia</taxon>
        <taxon>Cytophagales</taxon>
        <taxon>Cyclobacteriaceae</taxon>
        <taxon>Negadavirga</taxon>
    </lineage>
</organism>
<keyword evidence="5 6" id="KW-0472">Membrane</keyword>
<dbReference type="Pfam" id="PF12704">
    <property type="entry name" value="MacB_PCD"/>
    <property type="match status" value="2"/>
</dbReference>
<feature type="domain" description="ABC3 transporter permease C-terminal" evidence="7">
    <location>
        <begin position="368"/>
        <end position="483"/>
    </location>
</feature>
<evidence type="ECO:0000256" key="6">
    <source>
        <dbReference type="SAM" id="Phobius"/>
    </source>
</evidence>
<gene>
    <name evidence="9" type="ORF">ACFPFU_02455</name>
</gene>
<feature type="domain" description="MacB-like periplasmic core" evidence="8">
    <location>
        <begin position="101"/>
        <end position="317"/>
    </location>
</feature>
<feature type="transmembrane region" description="Helical" evidence="6">
    <location>
        <begin position="363"/>
        <end position="382"/>
    </location>
</feature>